<keyword evidence="3" id="KW-0963">Cytoplasm</keyword>
<dbReference type="EMBL" id="AP028913">
    <property type="protein sequence ID" value="BES94723.1"/>
    <property type="molecule type" value="Genomic_DNA"/>
</dbReference>
<feature type="region of interest" description="Disordered" evidence="5">
    <location>
        <begin position="124"/>
        <end position="148"/>
    </location>
</feature>
<evidence type="ECO:0000256" key="1">
    <source>
        <dbReference type="ARBA" id="ARBA00004496"/>
    </source>
</evidence>
<feature type="compositionally biased region" description="Acidic residues" evidence="5">
    <location>
        <begin position="294"/>
        <end position="311"/>
    </location>
</feature>
<keyword evidence="7" id="KW-1185">Reference proteome</keyword>
<evidence type="ECO:0000313" key="6">
    <source>
        <dbReference type="EMBL" id="BES94723.1"/>
    </source>
</evidence>
<evidence type="ECO:0000313" key="7">
    <source>
        <dbReference type="Proteomes" id="UP001307889"/>
    </source>
</evidence>
<accession>A0ABN7AR77</accession>
<protein>
    <submittedName>
        <fullName evidence="6">Myeloid leukemia factor</fullName>
    </submittedName>
</protein>
<comment type="similarity">
    <text evidence="2">Belongs to the MLF family.</text>
</comment>
<evidence type="ECO:0000256" key="4">
    <source>
        <dbReference type="ARBA" id="ARBA00022553"/>
    </source>
</evidence>
<dbReference type="Proteomes" id="UP001307889">
    <property type="component" value="Chromosome 5"/>
</dbReference>
<evidence type="ECO:0000256" key="2">
    <source>
        <dbReference type="ARBA" id="ARBA00008332"/>
    </source>
</evidence>
<evidence type="ECO:0000256" key="5">
    <source>
        <dbReference type="SAM" id="MobiDB-lite"/>
    </source>
</evidence>
<organism evidence="6 7">
    <name type="scientific">Nesidiocoris tenuis</name>
    <dbReference type="NCBI Taxonomy" id="355587"/>
    <lineage>
        <taxon>Eukaryota</taxon>
        <taxon>Metazoa</taxon>
        <taxon>Ecdysozoa</taxon>
        <taxon>Arthropoda</taxon>
        <taxon>Hexapoda</taxon>
        <taxon>Insecta</taxon>
        <taxon>Pterygota</taxon>
        <taxon>Neoptera</taxon>
        <taxon>Paraneoptera</taxon>
        <taxon>Hemiptera</taxon>
        <taxon>Heteroptera</taxon>
        <taxon>Panheteroptera</taxon>
        <taxon>Cimicomorpha</taxon>
        <taxon>Miridae</taxon>
        <taxon>Dicyphina</taxon>
        <taxon>Nesidiocoris</taxon>
    </lineage>
</organism>
<feature type="region of interest" description="Disordered" evidence="5">
    <location>
        <begin position="209"/>
        <end position="311"/>
    </location>
</feature>
<dbReference type="Pfam" id="PF10248">
    <property type="entry name" value="Mlf1IP"/>
    <property type="match status" value="1"/>
</dbReference>
<name>A0ABN7AR77_9HEMI</name>
<sequence length="311" mass="34939">MFGGMLGDLDDDPFFGGQMRRMNQMMNSMLRDPFADMFGGGLFAPPPLMLQAPQTHHHQARHNRHGQVAHQDYGPGAMSPFGVFPNLGQMFDMANASNGAQFSSMQVMTMTSGPDGRPQIYQASSSTRQGPNGVRETKKTVADSRTGVKKMSIGHHIHDRAHIIEREQNVYSGDQEERQEYVNLEEEEAEHFDKEWQEKARGMRRNEAIAYGGNDRHRQRPGNEGTSRSEMLALPSTVPSQKKNGSDERGKKRKSSDPVVVEIDSDTEEPENCPSISKRKSRRCQDDDGVTITEVDEPESNETRDDDNENE</sequence>
<dbReference type="PANTHER" id="PTHR13105">
    <property type="entry name" value="MYELOID LEUKEMIA FACTOR"/>
    <property type="match status" value="1"/>
</dbReference>
<gene>
    <name evidence="6" type="ORF">NTJ_07532</name>
</gene>
<comment type="subcellular location">
    <subcellularLocation>
        <location evidence="1">Cytoplasm</location>
    </subcellularLocation>
</comment>
<evidence type="ECO:0000256" key="3">
    <source>
        <dbReference type="ARBA" id="ARBA00022490"/>
    </source>
</evidence>
<dbReference type="InterPro" id="IPR019376">
    <property type="entry name" value="Myeloid_leukemia_factor"/>
</dbReference>
<keyword evidence="4" id="KW-0597">Phosphoprotein</keyword>
<reference evidence="6 7" key="1">
    <citation type="submission" date="2023-09" db="EMBL/GenBank/DDBJ databases">
        <title>Nesidiocoris tenuis whole genome shotgun sequence.</title>
        <authorList>
            <person name="Shibata T."/>
            <person name="Shimoda M."/>
            <person name="Kobayashi T."/>
            <person name="Uehara T."/>
        </authorList>
    </citation>
    <scope>NUCLEOTIDE SEQUENCE [LARGE SCALE GENOMIC DNA]</scope>
    <source>
        <strain evidence="6 7">Japan</strain>
    </source>
</reference>
<proteinExistence type="inferred from homology"/>